<accession>A0A976UBP5</accession>
<evidence type="ECO:0000313" key="1">
    <source>
        <dbReference type="EMBL" id="UVF62585.1"/>
    </source>
</evidence>
<name>A0A976UBP5_9CAUD</name>
<sequence>MDWKHILKLARTNDASPEKLHGDNAYLVNDDIYRQAGGSVIDFSRMKSDGTYESSEGDRFMDIEDIEEAIGRKLTIDDFKSHHLNWKSDTNKTLLDRVGGFKGQQKLAEEQIRRMMDSLHMGNTLDSQTYQGYENIFIGFLNIFGDISPLTNELLFVLRNYMGIEASRRD</sequence>
<organism evidence="1 2">
    <name type="scientific">Poseidoniales virus YSH_150918</name>
    <dbReference type="NCBI Taxonomy" id="3071324"/>
    <lineage>
        <taxon>Viruses</taxon>
        <taxon>Duplodnaviria</taxon>
        <taxon>Heunggongvirae</taxon>
        <taxon>Uroviricota</taxon>
        <taxon>Caudoviricetes</taxon>
        <taxon>Magrovirales</taxon>
        <taxon>Aoguangviridae</taxon>
        <taxon>Aobingvirus</taxon>
        <taxon>Aobingvirus yangshanense</taxon>
    </lineage>
</organism>
<proteinExistence type="predicted"/>
<dbReference type="Proteomes" id="UP001157002">
    <property type="component" value="Segment"/>
</dbReference>
<protein>
    <submittedName>
        <fullName evidence="1">Uncharacterized protein</fullName>
    </submittedName>
</protein>
<dbReference type="RefSeq" id="YP_010806176.1">
    <property type="nucleotide sequence ID" value="NC_077214.1"/>
</dbReference>
<dbReference type="GeneID" id="80545137"/>
<keyword evidence="2" id="KW-1185">Reference proteome</keyword>
<dbReference type="EMBL" id="ON649702">
    <property type="protein sequence ID" value="UVF62585.1"/>
    <property type="molecule type" value="Genomic_DNA"/>
</dbReference>
<reference evidence="1 2" key="1">
    <citation type="submission" date="2022-05" db="EMBL/GenBank/DDBJ databases">
        <title>Diverse viruses of marine archaea discovered using metagenomics.</title>
        <authorList>
            <person name="Zhou Y."/>
        </authorList>
    </citation>
    <scope>NUCLEOTIDE SEQUENCE [LARGE SCALE GENOMIC DNA]</scope>
    <source>
        <strain evidence="1">YSH_150918</strain>
    </source>
</reference>
<dbReference type="KEGG" id="vg:80545137"/>
<evidence type="ECO:0000313" key="2">
    <source>
        <dbReference type="Proteomes" id="UP001157002"/>
    </source>
</evidence>